<organism evidence="3 4">
    <name type="scientific">Stentor coeruleus</name>
    <dbReference type="NCBI Taxonomy" id="5963"/>
    <lineage>
        <taxon>Eukaryota</taxon>
        <taxon>Sar</taxon>
        <taxon>Alveolata</taxon>
        <taxon>Ciliophora</taxon>
        <taxon>Postciliodesmatophora</taxon>
        <taxon>Heterotrichea</taxon>
        <taxon>Heterotrichida</taxon>
        <taxon>Stentoridae</taxon>
        <taxon>Stentor</taxon>
    </lineage>
</organism>
<gene>
    <name evidence="3" type="ORF">SteCoe_37420</name>
</gene>
<sequence>MKLNCSVINCPGEIIWQCTCPEKFKFCLNHLRDHSNVKKCFAENIKDKCLEFMARQYQNALNHLESDCLKLVQVMMAEIYECLKDNINCIKRKKNEIKDLILSQQTDQANDIISKANTLKVLQREKEKKQYNLSLRKLLGIDNSSLQIVTDAEKLEADLECVKKKFEEACAKIKSLEVEHKASQEKNKKLADELEPAKKSLVQEKKMLKEKNSKPRKDLQNPQENLSSAVKKNEENKDSILLEEFKSMIKLENLSRMSDKKMKNLLTQMNLQDFQRGFIEKRCYIKKIFITNDDNYIFICKANADCKN</sequence>
<evidence type="ECO:0000256" key="1">
    <source>
        <dbReference type="SAM" id="Coils"/>
    </source>
</evidence>
<evidence type="ECO:0000313" key="3">
    <source>
        <dbReference type="EMBL" id="OMJ65925.1"/>
    </source>
</evidence>
<keyword evidence="1" id="KW-0175">Coiled coil</keyword>
<keyword evidence="4" id="KW-1185">Reference proteome</keyword>
<dbReference type="Proteomes" id="UP000187209">
    <property type="component" value="Unassembled WGS sequence"/>
</dbReference>
<evidence type="ECO:0000313" key="4">
    <source>
        <dbReference type="Proteomes" id="UP000187209"/>
    </source>
</evidence>
<dbReference type="EMBL" id="MPUH01001887">
    <property type="protein sequence ID" value="OMJ65925.1"/>
    <property type="molecule type" value="Genomic_DNA"/>
</dbReference>
<feature type="compositionally biased region" description="Basic and acidic residues" evidence="2">
    <location>
        <begin position="207"/>
        <end position="219"/>
    </location>
</feature>
<feature type="region of interest" description="Disordered" evidence="2">
    <location>
        <begin position="207"/>
        <end position="232"/>
    </location>
</feature>
<feature type="coiled-coil region" evidence="1">
    <location>
        <begin position="152"/>
        <end position="193"/>
    </location>
</feature>
<feature type="compositionally biased region" description="Polar residues" evidence="2">
    <location>
        <begin position="220"/>
        <end position="230"/>
    </location>
</feature>
<dbReference type="AlphaFoldDB" id="A0A1R2ANA5"/>
<accession>A0A1R2ANA5</accession>
<protein>
    <submittedName>
        <fullName evidence="3">Uncharacterized protein</fullName>
    </submittedName>
</protein>
<evidence type="ECO:0000256" key="2">
    <source>
        <dbReference type="SAM" id="MobiDB-lite"/>
    </source>
</evidence>
<comment type="caution">
    <text evidence="3">The sequence shown here is derived from an EMBL/GenBank/DDBJ whole genome shotgun (WGS) entry which is preliminary data.</text>
</comment>
<name>A0A1R2ANA5_9CILI</name>
<proteinExistence type="predicted"/>
<reference evidence="3 4" key="1">
    <citation type="submission" date="2016-11" db="EMBL/GenBank/DDBJ databases">
        <title>The macronuclear genome of Stentor coeruleus: a giant cell with tiny introns.</title>
        <authorList>
            <person name="Slabodnick M."/>
            <person name="Ruby J.G."/>
            <person name="Reiff S.B."/>
            <person name="Swart E.C."/>
            <person name="Gosai S."/>
            <person name="Prabakaran S."/>
            <person name="Witkowska E."/>
            <person name="Larue G.E."/>
            <person name="Fisher S."/>
            <person name="Freeman R.M."/>
            <person name="Gunawardena J."/>
            <person name="Chu W."/>
            <person name="Stover N.A."/>
            <person name="Gregory B.D."/>
            <person name="Nowacki M."/>
            <person name="Derisi J."/>
            <person name="Roy S.W."/>
            <person name="Marshall W.F."/>
            <person name="Sood P."/>
        </authorList>
    </citation>
    <scope>NUCLEOTIDE SEQUENCE [LARGE SCALE GENOMIC DNA]</scope>
    <source>
        <strain evidence="3">WM001</strain>
    </source>
</reference>